<gene>
    <name evidence="1" type="primary">pA-ORF1</name>
</gene>
<evidence type="ECO:0000313" key="1">
    <source>
        <dbReference type="EMBL" id="BAI44021.1"/>
    </source>
</evidence>
<organism evidence="1">
    <name type="scientific">Bacillus thuringiensis</name>
    <dbReference type="NCBI Taxonomy" id="1428"/>
    <lineage>
        <taxon>Bacteria</taxon>
        <taxon>Bacillati</taxon>
        <taxon>Bacillota</taxon>
        <taxon>Bacilli</taxon>
        <taxon>Bacillales</taxon>
        <taxon>Bacillaceae</taxon>
        <taxon>Bacillus</taxon>
        <taxon>Bacillus cereus group</taxon>
    </lineage>
</organism>
<protein>
    <submittedName>
        <fullName evidence="1">Uncharacterized protein</fullName>
    </submittedName>
</protein>
<geneLocation type="plasmid" evidence="1">
    <name>pBTm019A</name>
</geneLocation>
<sequence>MTHFSDNPLECSKEETDFCYSHSELPQQELPSSQLDFHQHHPYNHENPSACGSNKQIETQKKKYTAEFKTMFQIPKEYQLVTPKIDNFFYNVNNVSIVQEIGKKTVIVDECGHTDLNLYMLKAKGNISFISNISIKSKPKYESKIGSMHCTTNNILLSIEENIPVDIIFKYSLTPLAYHTVDTNHVKLKHIGLVPFSSSDPNLYSIQGEFQFFYE</sequence>
<name>C9K1L6_BACTU</name>
<keyword evidence="1" id="KW-0614">Plasmid</keyword>
<reference evidence="1" key="1">
    <citation type="journal article" date="2010" name="Biosci. Biotechnol. Biochem.">
        <title>Three Cry toxins in two types from Bacillus thuringiensis strain M019 preferentially kill human hepatocyte cancer and uterus cervix cancer cells.</title>
        <authorList>
            <person name="Nagamatsu Y."/>
            <person name="Okamura S."/>
            <person name="Saitou H."/>
            <person name="Akao T."/>
            <person name="Mizuki E."/>
        </authorList>
    </citation>
    <scope>NUCLEOTIDE SEQUENCE</scope>
    <source>
        <strain evidence="1">M019</strain>
        <plasmid evidence="1">pBTm019A</plasmid>
    </source>
</reference>
<accession>C9K1L6</accession>
<dbReference type="AlphaFoldDB" id="C9K1L6"/>
<dbReference type="EMBL" id="AB375062">
    <property type="protein sequence ID" value="BAI44021.1"/>
    <property type="molecule type" value="Genomic_DNA"/>
</dbReference>
<proteinExistence type="predicted"/>